<dbReference type="Gene3D" id="3.90.1150.10">
    <property type="entry name" value="Aspartate Aminotransferase, domain 1"/>
    <property type="match status" value="1"/>
</dbReference>
<dbReference type="EMBL" id="APWK03000221">
    <property type="protein sequence ID" value="PHH49317.1"/>
    <property type="molecule type" value="Genomic_DNA"/>
</dbReference>
<dbReference type="InterPro" id="IPR015421">
    <property type="entry name" value="PyrdxlP-dep_Trfase_major"/>
</dbReference>
<dbReference type="SUPFAM" id="SSF53383">
    <property type="entry name" value="PLP-dependent transferases"/>
    <property type="match status" value="1"/>
</dbReference>
<dbReference type="InterPro" id="IPR000277">
    <property type="entry name" value="Cys/Met-Metab_PyrdxlP-dep_enz"/>
</dbReference>
<evidence type="ECO:0000313" key="14">
    <source>
        <dbReference type="Proteomes" id="UP000222788"/>
    </source>
</evidence>
<dbReference type="FunFam" id="3.90.1150.10:FF:000063">
    <property type="entry name" value="Probable cystathionine gamma-synthase"/>
    <property type="match status" value="1"/>
</dbReference>
<evidence type="ECO:0000313" key="13">
    <source>
        <dbReference type="EMBL" id="PHH49317.1"/>
    </source>
</evidence>
<feature type="region of interest" description="Disordered" evidence="12">
    <location>
        <begin position="183"/>
        <end position="237"/>
    </location>
</feature>
<comment type="function">
    <text evidence="7">Catalyzes the formation of L-cystathionine from O-succinyl-L-homoserine (OSHS) and L-cysteine, via a gamma-replacement reaction. In the absence of thiol, catalyzes gamma-elimination to form 2-oxobutanoate, succinate and ammonia.</text>
</comment>
<comment type="pathway">
    <text evidence="8">Amino-acid biosynthesis; L-methionine biosynthesis via de novo pathway; L-cystathionine from O-succinyl-L-homoserine: step 1/1.</text>
</comment>
<dbReference type="GO" id="GO:0019346">
    <property type="term" value="P:transsulfuration"/>
    <property type="evidence" value="ECO:0007669"/>
    <property type="project" value="InterPro"/>
</dbReference>
<dbReference type="EC" id="2.5.1.48" evidence="10"/>
<keyword evidence="4" id="KW-0663">Pyridoxal phosphate</keyword>
<dbReference type="PANTHER" id="PTHR42699">
    <property type="match status" value="1"/>
</dbReference>
<comment type="similarity">
    <text evidence="9">Belongs to the trans-sulfuration enzymes family. MET7 subfamily.</text>
</comment>
<evidence type="ECO:0000256" key="3">
    <source>
        <dbReference type="ARBA" id="ARBA00022679"/>
    </source>
</evidence>
<comment type="catalytic activity">
    <reaction evidence="6">
        <text>O-succinyl-L-homoserine + L-cysteine = L,L-cystathionine + succinate + H(+)</text>
        <dbReference type="Rhea" id="RHEA:20397"/>
        <dbReference type="ChEBI" id="CHEBI:15378"/>
        <dbReference type="ChEBI" id="CHEBI:30031"/>
        <dbReference type="ChEBI" id="CHEBI:35235"/>
        <dbReference type="ChEBI" id="CHEBI:57661"/>
        <dbReference type="ChEBI" id="CHEBI:58161"/>
        <dbReference type="EC" id="2.5.1.48"/>
    </reaction>
</comment>
<evidence type="ECO:0000256" key="5">
    <source>
        <dbReference type="ARBA" id="ARBA00023167"/>
    </source>
</evidence>
<dbReference type="InterPro" id="IPR015422">
    <property type="entry name" value="PyrdxlP-dep_Trfase_small"/>
</dbReference>
<proteinExistence type="inferred from homology"/>
<dbReference type="Proteomes" id="UP000222788">
    <property type="component" value="Unassembled WGS sequence"/>
</dbReference>
<dbReference type="OrthoDB" id="10047078at2759"/>
<sequence length="620" mass="68050">MPATYELGEPIPNAEHQAVSVSLPTWESNIGYEEGQSWVVSKMMTGYPRFFIHKSIAMLANGIVDLYGKSGQTAMLFPMHSSAQRCLEFITTMSSVPPPASSLYIVDLVLDTTKPIAPVLSQLNPAISAVVMDEHLWPVAKQYWQHSGDGISSRRAEFSSALLHKGLFKVESQQSIAPVSVTSSSVSSSAPCPSAPVSCRGPRRYQTRQASIDKIDRAGRKSPGAASGGSSPKSVADESAQATESFHFLEERFGRNLDLSLVSCARSAIRRRIAGAVAETSTAEPSPIGNVRGVKNLHEDDVFLFPCGMNGIFNVHRALLTARGPLRSVNLGFSYVDTAKILQKFGPGCQFYGHGSEEELVDLETRLKSGERFLALFCEFPGNPLLACPDLKRIRALADQYEFAIVIDETIGTFVNVEVLKFADVVVSSLTKIFSGESNVTGGSVILNPGSPMYKLLKSTISSQYEDTYWPEDIIFMERNSRDFRSRIFRANDNALALCDLLRSHHLVKDVFYPKYNTTKDNYEACRLPDGGYGSLLSIVFHDRNKAIVFYDALKTAKGPSLGTNFTLTSPYALLAHYQELDWAAKYGVDPDLVRISVGLEDTKELISTFQEALSILGES</sequence>
<evidence type="ECO:0000256" key="4">
    <source>
        <dbReference type="ARBA" id="ARBA00022898"/>
    </source>
</evidence>
<organism evidence="13 14">
    <name type="scientific">Ceratocystis fimbriata CBS 114723</name>
    <dbReference type="NCBI Taxonomy" id="1035309"/>
    <lineage>
        <taxon>Eukaryota</taxon>
        <taxon>Fungi</taxon>
        <taxon>Dikarya</taxon>
        <taxon>Ascomycota</taxon>
        <taxon>Pezizomycotina</taxon>
        <taxon>Sordariomycetes</taxon>
        <taxon>Hypocreomycetidae</taxon>
        <taxon>Microascales</taxon>
        <taxon>Ceratocystidaceae</taxon>
        <taxon>Ceratocystis</taxon>
    </lineage>
</organism>
<name>A0A2C5WT19_9PEZI</name>
<keyword evidence="5" id="KW-0486">Methionine biosynthesis</keyword>
<evidence type="ECO:0000256" key="12">
    <source>
        <dbReference type="SAM" id="MobiDB-lite"/>
    </source>
</evidence>
<dbReference type="STRING" id="1035309.A0A2C5WT19"/>
<reference evidence="13 14" key="1">
    <citation type="journal article" date="2013" name="Fungal Biol.">
        <title>Analysis of microsatellite markers in the genome of the plant pathogen Ceratocystis fimbriata.</title>
        <authorList>
            <person name="Simpson M.C."/>
            <person name="Wilken P.M."/>
            <person name="Coetzee M.P."/>
            <person name="Wingfield M.J."/>
            <person name="Wingfield B.D."/>
        </authorList>
    </citation>
    <scope>NUCLEOTIDE SEQUENCE [LARGE SCALE GENOMIC DNA]</scope>
    <source>
        <strain evidence="13 14">CBS 114723</strain>
    </source>
</reference>
<comment type="caution">
    <text evidence="13">The sequence shown here is derived from an EMBL/GenBank/DDBJ whole genome shotgun (WGS) entry which is preliminary data.</text>
</comment>
<keyword evidence="2" id="KW-0028">Amino-acid biosynthesis</keyword>
<dbReference type="PANTHER" id="PTHR42699:SF1">
    <property type="entry name" value="CYSTATHIONINE GAMMA-SYNTHASE-RELATED"/>
    <property type="match status" value="1"/>
</dbReference>
<dbReference type="FunFam" id="3.40.640.10:FF:000111">
    <property type="entry name" value="Cystathionine gamma-synthase"/>
    <property type="match status" value="1"/>
</dbReference>
<evidence type="ECO:0000256" key="7">
    <source>
        <dbReference type="ARBA" id="ARBA00058439"/>
    </source>
</evidence>
<protein>
    <recommendedName>
        <fullName evidence="10">cystathionine gamma-synthase</fullName>
        <ecNumber evidence="10">2.5.1.48</ecNumber>
    </recommendedName>
    <alternativeName>
        <fullName evidence="11">O-succinylhomoserine (thiol)-lyase</fullName>
    </alternativeName>
</protein>
<dbReference type="InterPro" id="IPR051750">
    <property type="entry name" value="Trans-sulfuration_enzymes"/>
</dbReference>
<feature type="compositionally biased region" description="Low complexity" evidence="12">
    <location>
        <begin position="221"/>
        <end position="234"/>
    </location>
</feature>
<gene>
    <name evidence="13" type="primary">met-7</name>
    <name evidence="13" type="ORF">CFIMG_007032RA</name>
</gene>
<evidence type="ECO:0000256" key="11">
    <source>
        <dbReference type="ARBA" id="ARBA00083849"/>
    </source>
</evidence>
<accession>A0A2C5WT19</accession>
<evidence type="ECO:0000256" key="1">
    <source>
        <dbReference type="ARBA" id="ARBA00001933"/>
    </source>
</evidence>
<comment type="cofactor">
    <cofactor evidence="1">
        <name>pyridoxal 5'-phosphate</name>
        <dbReference type="ChEBI" id="CHEBI:597326"/>
    </cofactor>
</comment>
<dbReference type="AlphaFoldDB" id="A0A2C5WT19"/>
<dbReference type="GO" id="GO:0003962">
    <property type="term" value="F:cystathionine gamma-synthase activity"/>
    <property type="evidence" value="ECO:0007669"/>
    <property type="project" value="UniProtKB-EC"/>
</dbReference>
<dbReference type="Gene3D" id="3.40.640.10">
    <property type="entry name" value="Type I PLP-dependent aspartate aminotransferase-like (Major domain)"/>
    <property type="match status" value="1"/>
</dbReference>
<feature type="compositionally biased region" description="Low complexity" evidence="12">
    <location>
        <begin position="183"/>
        <end position="198"/>
    </location>
</feature>
<dbReference type="Pfam" id="PF01053">
    <property type="entry name" value="Cys_Met_Meta_PP"/>
    <property type="match status" value="1"/>
</dbReference>
<evidence type="ECO:0000256" key="10">
    <source>
        <dbReference type="ARBA" id="ARBA00066530"/>
    </source>
</evidence>
<reference evidence="13 14" key="2">
    <citation type="journal article" date="2013" name="IMA Fungus">
        <title>IMA Genome-F 1: Ceratocystis fimbriata: Draft nuclear genome sequence for the plant pathogen, Ceratocystis fimbriata.</title>
        <authorList>
            <person name="Wilken P.M."/>
            <person name="Steenkamp E.T."/>
            <person name="Wingfield M.J."/>
            <person name="de Beer Z.W."/>
            <person name="Wingfield B.D."/>
        </authorList>
    </citation>
    <scope>NUCLEOTIDE SEQUENCE [LARGE SCALE GENOMIC DNA]</scope>
    <source>
        <strain evidence="13 14">CBS 114723</strain>
    </source>
</reference>
<dbReference type="InterPro" id="IPR015424">
    <property type="entry name" value="PyrdxlP-dep_Trfase"/>
</dbReference>
<keyword evidence="3" id="KW-0808">Transferase</keyword>
<evidence type="ECO:0000256" key="2">
    <source>
        <dbReference type="ARBA" id="ARBA00022605"/>
    </source>
</evidence>
<dbReference type="GO" id="GO:0009086">
    <property type="term" value="P:methionine biosynthetic process"/>
    <property type="evidence" value="ECO:0007669"/>
    <property type="project" value="UniProtKB-KW"/>
</dbReference>
<evidence type="ECO:0000256" key="6">
    <source>
        <dbReference type="ARBA" id="ARBA00051441"/>
    </source>
</evidence>
<evidence type="ECO:0000256" key="8">
    <source>
        <dbReference type="ARBA" id="ARBA00060510"/>
    </source>
</evidence>
<keyword evidence="14" id="KW-1185">Reference proteome</keyword>
<dbReference type="GO" id="GO:0030170">
    <property type="term" value="F:pyridoxal phosphate binding"/>
    <property type="evidence" value="ECO:0007669"/>
    <property type="project" value="InterPro"/>
</dbReference>
<evidence type="ECO:0000256" key="9">
    <source>
        <dbReference type="ARBA" id="ARBA00061376"/>
    </source>
</evidence>